<evidence type="ECO:0008006" key="3">
    <source>
        <dbReference type="Google" id="ProtNLM"/>
    </source>
</evidence>
<name>A0A2A4X9W0_9GAMM</name>
<evidence type="ECO:0000313" key="2">
    <source>
        <dbReference type="Proteomes" id="UP000218767"/>
    </source>
</evidence>
<evidence type="ECO:0000313" key="1">
    <source>
        <dbReference type="EMBL" id="PCI79452.1"/>
    </source>
</evidence>
<dbReference type="Proteomes" id="UP000218767">
    <property type="component" value="Unassembled WGS sequence"/>
</dbReference>
<gene>
    <name evidence="1" type="ORF">COB20_04730</name>
</gene>
<organism evidence="1 2">
    <name type="scientific">SAR86 cluster bacterium</name>
    <dbReference type="NCBI Taxonomy" id="2030880"/>
    <lineage>
        <taxon>Bacteria</taxon>
        <taxon>Pseudomonadati</taxon>
        <taxon>Pseudomonadota</taxon>
        <taxon>Gammaproteobacteria</taxon>
        <taxon>SAR86 cluster</taxon>
    </lineage>
</organism>
<comment type="caution">
    <text evidence="1">The sequence shown here is derived from an EMBL/GenBank/DDBJ whole genome shotgun (WGS) entry which is preliminary data.</text>
</comment>
<reference evidence="2" key="1">
    <citation type="submission" date="2017-08" db="EMBL/GenBank/DDBJ databases">
        <title>A dynamic microbial community with high functional redundancy inhabits the cold, oxic subseafloor aquifer.</title>
        <authorList>
            <person name="Tully B.J."/>
            <person name="Wheat C.G."/>
            <person name="Glazer B.T."/>
            <person name="Huber J.A."/>
        </authorList>
    </citation>
    <scope>NUCLEOTIDE SEQUENCE [LARGE SCALE GENOMIC DNA]</scope>
</reference>
<accession>A0A2A4X9W0</accession>
<dbReference type="EMBL" id="NVUL01000017">
    <property type="protein sequence ID" value="PCI79452.1"/>
    <property type="molecule type" value="Genomic_DNA"/>
</dbReference>
<proteinExistence type="predicted"/>
<dbReference type="AlphaFoldDB" id="A0A2A4X9W0"/>
<protein>
    <recommendedName>
        <fullName evidence="3">Thioredoxin</fullName>
    </recommendedName>
</protein>
<sequence>MIDGLKSQYFDLDEVGDAQEFYHSRGWTDGFPIVPPTPEAVQACLDWVNMPANEIIGIEPVRERAIDAEKLAINAVMAGCLPVHFPAVVSAWMAMLKDEFLLHGTTASTGGCAILLILNGSIRQEIGARSDFNVLGSSDRATSVIGRAIRLALINILQVSPGAIDRSTLGHPGKISYCVAEDEEGSDWSSLAESRDIPKEASAVTVLAAGAPRQIMNEWTSKPEEILDTYAAEMRANMRNYSIWSGNYVVIMPLQHREHMRVAGWGRKEIANYLFEKARIKRSEWSTVGKGSVVRDKGDTEYCALPSPEHLLLVAAGGPAGGFGAVIPPWLGTKSQAVTVAIGACIDCEPPSPKQIK</sequence>